<dbReference type="EMBL" id="JABSTR010000010">
    <property type="protein sequence ID" value="KAH9379489.1"/>
    <property type="molecule type" value="Genomic_DNA"/>
</dbReference>
<dbReference type="OrthoDB" id="6429725at2759"/>
<reference evidence="1 2" key="1">
    <citation type="journal article" date="2020" name="Cell">
        <title>Large-Scale Comparative Analyses of Tick Genomes Elucidate Their Genetic Diversity and Vector Capacities.</title>
        <authorList>
            <consortium name="Tick Genome and Microbiome Consortium (TIGMIC)"/>
            <person name="Jia N."/>
            <person name="Wang J."/>
            <person name="Shi W."/>
            <person name="Du L."/>
            <person name="Sun Y."/>
            <person name="Zhan W."/>
            <person name="Jiang J.F."/>
            <person name="Wang Q."/>
            <person name="Zhang B."/>
            <person name="Ji P."/>
            <person name="Bell-Sakyi L."/>
            <person name="Cui X.M."/>
            <person name="Yuan T.T."/>
            <person name="Jiang B.G."/>
            <person name="Yang W.F."/>
            <person name="Lam T.T."/>
            <person name="Chang Q.C."/>
            <person name="Ding S.J."/>
            <person name="Wang X.J."/>
            <person name="Zhu J.G."/>
            <person name="Ruan X.D."/>
            <person name="Zhao L."/>
            <person name="Wei J.T."/>
            <person name="Ye R.Z."/>
            <person name="Que T.C."/>
            <person name="Du C.H."/>
            <person name="Zhou Y.H."/>
            <person name="Cheng J.X."/>
            <person name="Dai P.F."/>
            <person name="Guo W.B."/>
            <person name="Han X.H."/>
            <person name="Huang E.J."/>
            <person name="Li L.F."/>
            <person name="Wei W."/>
            <person name="Gao Y.C."/>
            <person name="Liu J.Z."/>
            <person name="Shao H.Z."/>
            <person name="Wang X."/>
            <person name="Wang C.C."/>
            <person name="Yang T.C."/>
            <person name="Huo Q.B."/>
            <person name="Li W."/>
            <person name="Chen H.Y."/>
            <person name="Chen S.E."/>
            <person name="Zhou L.G."/>
            <person name="Ni X.B."/>
            <person name="Tian J.H."/>
            <person name="Sheng Y."/>
            <person name="Liu T."/>
            <person name="Pan Y.S."/>
            <person name="Xia L.Y."/>
            <person name="Li J."/>
            <person name="Zhao F."/>
            <person name="Cao W.C."/>
        </authorList>
    </citation>
    <scope>NUCLEOTIDE SEQUENCE [LARGE SCALE GENOMIC DNA]</scope>
    <source>
        <strain evidence="1">HaeL-2018</strain>
    </source>
</reference>
<dbReference type="VEuPathDB" id="VectorBase:HLOH_042930"/>
<sequence length="108" mass="12252">MLALLSSPAVEALLKFFNKIWVLGKIAESWKKAFILAFLKPGKLLNWRSRYRPIPLSSCLAKTYVRIIKISFLLQIGSCGLGGCASDMIHRLTPFVFLMQVRTREPLL</sequence>
<gene>
    <name evidence="1" type="ORF">HPB48_006989</name>
</gene>
<evidence type="ECO:0000313" key="1">
    <source>
        <dbReference type="EMBL" id="KAH9379489.1"/>
    </source>
</evidence>
<comment type="caution">
    <text evidence="1">The sequence shown here is derived from an EMBL/GenBank/DDBJ whole genome shotgun (WGS) entry which is preliminary data.</text>
</comment>
<name>A0A9J6GX61_HAELO</name>
<evidence type="ECO:0000313" key="2">
    <source>
        <dbReference type="Proteomes" id="UP000821853"/>
    </source>
</evidence>
<dbReference type="AlphaFoldDB" id="A0A9J6GX61"/>
<proteinExistence type="predicted"/>
<dbReference type="OMA" id="CASDMIH"/>
<organism evidence="1 2">
    <name type="scientific">Haemaphysalis longicornis</name>
    <name type="common">Bush tick</name>
    <dbReference type="NCBI Taxonomy" id="44386"/>
    <lineage>
        <taxon>Eukaryota</taxon>
        <taxon>Metazoa</taxon>
        <taxon>Ecdysozoa</taxon>
        <taxon>Arthropoda</taxon>
        <taxon>Chelicerata</taxon>
        <taxon>Arachnida</taxon>
        <taxon>Acari</taxon>
        <taxon>Parasitiformes</taxon>
        <taxon>Ixodida</taxon>
        <taxon>Ixodoidea</taxon>
        <taxon>Ixodidae</taxon>
        <taxon>Haemaphysalinae</taxon>
        <taxon>Haemaphysalis</taxon>
    </lineage>
</organism>
<protein>
    <submittedName>
        <fullName evidence="1">Uncharacterized protein</fullName>
    </submittedName>
</protein>
<accession>A0A9J6GX61</accession>
<dbReference type="Proteomes" id="UP000821853">
    <property type="component" value="Chromosome 8"/>
</dbReference>
<keyword evidence="2" id="KW-1185">Reference proteome</keyword>